<feature type="domain" description="C2H2-type" evidence="8">
    <location>
        <begin position="254"/>
        <end position="277"/>
    </location>
</feature>
<dbReference type="GO" id="GO:0005634">
    <property type="term" value="C:nucleus"/>
    <property type="evidence" value="ECO:0007669"/>
    <property type="project" value="UniProtKB-SubCell"/>
</dbReference>
<dbReference type="Gene3D" id="3.30.160.60">
    <property type="entry name" value="Classic Zinc Finger"/>
    <property type="match status" value="5"/>
</dbReference>
<dbReference type="PANTHER" id="PTHR16515:SF49">
    <property type="entry name" value="GASTRULA ZINC FINGER PROTEIN XLCGF49.1-LIKE-RELATED"/>
    <property type="match status" value="1"/>
</dbReference>
<evidence type="ECO:0000313" key="9">
    <source>
        <dbReference type="EMBL" id="OZC06184.1"/>
    </source>
</evidence>
<evidence type="ECO:0000256" key="5">
    <source>
        <dbReference type="ARBA" id="ARBA00022833"/>
    </source>
</evidence>
<feature type="domain" description="C2H2-type" evidence="8">
    <location>
        <begin position="145"/>
        <end position="172"/>
    </location>
</feature>
<dbReference type="PROSITE" id="PS50157">
    <property type="entry name" value="ZINC_FINGER_C2H2_2"/>
    <property type="match status" value="7"/>
</dbReference>
<comment type="subcellular location">
    <subcellularLocation>
        <location evidence="1">Nucleus</location>
    </subcellularLocation>
</comment>
<dbReference type="FunFam" id="3.30.160.60:FF:002460">
    <property type="entry name" value="Zgc:174574"/>
    <property type="match status" value="1"/>
</dbReference>
<evidence type="ECO:0000256" key="3">
    <source>
        <dbReference type="ARBA" id="ARBA00022737"/>
    </source>
</evidence>
<keyword evidence="5" id="KW-0862">Zinc</keyword>
<organism evidence="9 10">
    <name type="scientific">Onchocerca flexuosa</name>
    <dbReference type="NCBI Taxonomy" id="387005"/>
    <lineage>
        <taxon>Eukaryota</taxon>
        <taxon>Metazoa</taxon>
        <taxon>Ecdysozoa</taxon>
        <taxon>Nematoda</taxon>
        <taxon>Chromadorea</taxon>
        <taxon>Rhabditida</taxon>
        <taxon>Spirurina</taxon>
        <taxon>Spiruromorpha</taxon>
        <taxon>Filarioidea</taxon>
        <taxon>Onchocercidae</taxon>
        <taxon>Onchocerca</taxon>
    </lineage>
</organism>
<feature type="domain" description="C2H2-type" evidence="8">
    <location>
        <begin position="200"/>
        <end position="227"/>
    </location>
</feature>
<sequence length="352" mass="41631">MSKPNKKYCKETTRNETDLGKISREISSIQMLSFIDESCLRNNRLFPYYFSLVVLSSYIVQVTAPNEDSLSLQAEMIDHENLKTQLRLAAIDQHQKFVRNSGTDKQFEEKRANEKCFKCNICDKQFDYQSWLQQHNLQHKSEKSFKCKLCKKAFRYLYTLKRHEKEHGEERLFLCNQCGKAFKRLNDLKRHKRTHKNEPFKCDECGKLFKYQLQLRKHTDGKLCQLHRCQICNKSFENLSSLKRHEKKHEERTFRCDQYGRGFKERGHLRRHERIHAITSSLQCNECGEEFNRSDYLKSHKITHKSHNPYLHNKKYIPTETDPIASLMTMQTSAIRARNCSKNSSGKSSTGG</sequence>
<feature type="non-terminal residue" evidence="9">
    <location>
        <position position="352"/>
    </location>
</feature>
<dbReference type="SMART" id="SM00355">
    <property type="entry name" value="ZnF_C2H2"/>
    <property type="match status" value="7"/>
</dbReference>
<evidence type="ECO:0000259" key="8">
    <source>
        <dbReference type="PROSITE" id="PS50157"/>
    </source>
</evidence>
<keyword evidence="6" id="KW-0539">Nucleus</keyword>
<evidence type="ECO:0000313" key="10">
    <source>
        <dbReference type="Proteomes" id="UP000242913"/>
    </source>
</evidence>
<dbReference type="OrthoDB" id="9439903at2759"/>
<feature type="domain" description="C2H2-type" evidence="8">
    <location>
        <begin position="282"/>
        <end position="309"/>
    </location>
</feature>
<evidence type="ECO:0000256" key="1">
    <source>
        <dbReference type="ARBA" id="ARBA00004123"/>
    </source>
</evidence>
<dbReference type="AlphaFoldDB" id="A0A238BMC6"/>
<evidence type="ECO:0000256" key="7">
    <source>
        <dbReference type="PROSITE-ProRule" id="PRU00042"/>
    </source>
</evidence>
<dbReference type="Pfam" id="PF13912">
    <property type="entry name" value="zf-C2H2_6"/>
    <property type="match status" value="1"/>
</dbReference>
<name>A0A238BMC6_9BILA</name>
<dbReference type="GO" id="GO:0000122">
    <property type="term" value="P:negative regulation of transcription by RNA polymerase II"/>
    <property type="evidence" value="ECO:0007669"/>
    <property type="project" value="UniProtKB-ARBA"/>
</dbReference>
<proteinExistence type="predicted"/>
<dbReference type="EMBL" id="KZ270188">
    <property type="protein sequence ID" value="OZC06184.1"/>
    <property type="molecule type" value="Genomic_DNA"/>
</dbReference>
<feature type="domain" description="C2H2-type" evidence="8">
    <location>
        <begin position="173"/>
        <end position="200"/>
    </location>
</feature>
<keyword evidence="3" id="KW-0677">Repeat</keyword>
<keyword evidence="10" id="KW-1185">Reference proteome</keyword>
<dbReference type="InterPro" id="IPR036236">
    <property type="entry name" value="Znf_C2H2_sf"/>
</dbReference>
<keyword evidence="4 7" id="KW-0863">Zinc-finger</keyword>
<dbReference type="InterPro" id="IPR050331">
    <property type="entry name" value="Zinc_finger"/>
</dbReference>
<dbReference type="FunFam" id="3.30.160.60:FF:000446">
    <property type="entry name" value="Zinc finger protein"/>
    <property type="match status" value="1"/>
</dbReference>
<gene>
    <name evidence="9" type="ORF">X798_06832</name>
</gene>
<dbReference type="InterPro" id="IPR013087">
    <property type="entry name" value="Znf_C2H2_type"/>
</dbReference>
<feature type="domain" description="C2H2-type" evidence="8">
    <location>
        <begin position="117"/>
        <end position="144"/>
    </location>
</feature>
<evidence type="ECO:0000256" key="6">
    <source>
        <dbReference type="ARBA" id="ARBA00023242"/>
    </source>
</evidence>
<dbReference type="GO" id="GO:0008270">
    <property type="term" value="F:zinc ion binding"/>
    <property type="evidence" value="ECO:0007669"/>
    <property type="project" value="UniProtKB-KW"/>
</dbReference>
<evidence type="ECO:0000256" key="4">
    <source>
        <dbReference type="ARBA" id="ARBA00022771"/>
    </source>
</evidence>
<protein>
    <submittedName>
        <fullName evidence="9">Zinc finger, C2H2 type</fullName>
    </submittedName>
</protein>
<dbReference type="PROSITE" id="PS00028">
    <property type="entry name" value="ZINC_FINGER_C2H2_1"/>
    <property type="match status" value="5"/>
</dbReference>
<evidence type="ECO:0000256" key="2">
    <source>
        <dbReference type="ARBA" id="ARBA00022723"/>
    </source>
</evidence>
<dbReference type="Proteomes" id="UP000242913">
    <property type="component" value="Unassembled WGS sequence"/>
</dbReference>
<keyword evidence="2" id="KW-0479">Metal-binding</keyword>
<dbReference type="PANTHER" id="PTHR16515">
    <property type="entry name" value="PR DOMAIN ZINC FINGER PROTEIN"/>
    <property type="match status" value="1"/>
</dbReference>
<dbReference type="Pfam" id="PF00096">
    <property type="entry name" value="zf-C2H2"/>
    <property type="match status" value="5"/>
</dbReference>
<reference evidence="9 10" key="1">
    <citation type="submission" date="2015-12" db="EMBL/GenBank/DDBJ databases">
        <title>Draft genome of the nematode, Onchocerca flexuosa.</title>
        <authorList>
            <person name="Mitreva M."/>
        </authorList>
    </citation>
    <scope>NUCLEOTIDE SEQUENCE [LARGE SCALE GENOMIC DNA]</scope>
    <source>
        <strain evidence="9">Red Deer</strain>
    </source>
</reference>
<dbReference type="SUPFAM" id="SSF57667">
    <property type="entry name" value="beta-beta-alpha zinc fingers"/>
    <property type="match status" value="4"/>
</dbReference>
<feature type="domain" description="C2H2-type" evidence="8">
    <location>
        <begin position="227"/>
        <end position="254"/>
    </location>
</feature>
<accession>A0A238BMC6</accession>